<protein>
    <recommendedName>
        <fullName evidence="3">Mariner Mos1 transposase</fullName>
    </recommendedName>
</protein>
<name>A0A4C1YSB5_EUMVA</name>
<dbReference type="PANTHER" id="PTHR46060:SF1">
    <property type="entry name" value="MARINER MOS1 TRANSPOSASE-LIKE PROTEIN"/>
    <property type="match status" value="1"/>
</dbReference>
<dbReference type="InterPro" id="IPR036397">
    <property type="entry name" value="RNaseH_sf"/>
</dbReference>
<accession>A0A4C1YSB5</accession>
<dbReference type="AlphaFoldDB" id="A0A4C1YSB5"/>
<dbReference type="PANTHER" id="PTHR46060">
    <property type="entry name" value="MARINER MOS1 TRANSPOSASE-LIKE PROTEIN"/>
    <property type="match status" value="1"/>
</dbReference>
<keyword evidence="2" id="KW-1185">Reference proteome</keyword>
<organism evidence="1 2">
    <name type="scientific">Eumeta variegata</name>
    <name type="common">Bagworm moth</name>
    <name type="synonym">Eumeta japonica</name>
    <dbReference type="NCBI Taxonomy" id="151549"/>
    <lineage>
        <taxon>Eukaryota</taxon>
        <taxon>Metazoa</taxon>
        <taxon>Ecdysozoa</taxon>
        <taxon>Arthropoda</taxon>
        <taxon>Hexapoda</taxon>
        <taxon>Insecta</taxon>
        <taxon>Pterygota</taxon>
        <taxon>Neoptera</taxon>
        <taxon>Endopterygota</taxon>
        <taxon>Lepidoptera</taxon>
        <taxon>Glossata</taxon>
        <taxon>Ditrysia</taxon>
        <taxon>Tineoidea</taxon>
        <taxon>Psychidae</taxon>
        <taxon>Oiketicinae</taxon>
        <taxon>Eumeta</taxon>
    </lineage>
</organism>
<gene>
    <name evidence="1" type="ORF">EVAR_98445_1</name>
</gene>
<reference evidence="1 2" key="1">
    <citation type="journal article" date="2019" name="Commun. Biol.">
        <title>The bagworm genome reveals a unique fibroin gene that provides high tensile strength.</title>
        <authorList>
            <person name="Kono N."/>
            <person name="Nakamura H."/>
            <person name="Ohtoshi R."/>
            <person name="Tomita M."/>
            <person name="Numata K."/>
            <person name="Arakawa K."/>
        </authorList>
    </citation>
    <scope>NUCLEOTIDE SEQUENCE [LARGE SCALE GENOMIC DNA]</scope>
</reference>
<evidence type="ECO:0000313" key="1">
    <source>
        <dbReference type="EMBL" id="GBP77752.1"/>
    </source>
</evidence>
<dbReference type="GO" id="GO:0003676">
    <property type="term" value="F:nucleic acid binding"/>
    <property type="evidence" value="ECO:0007669"/>
    <property type="project" value="InterPro"/>
</dbReference>
<evidence type="ECO:0008006" key="3">
    <source>
        <dbReference type="Google" id="ProtNLM"/>
    </source>
</evidence>
<dbReference type="Gene3D" id="3.30.420.10">
    <property type="entry name" value="Ribonuclease H-like superfamily/Ribonuclease H"/>
    <property type="match status" value="1"/>
</dbReference>
<sequence>MSQKQLIHHKNLGLKELCSRWMPHNLIEAAKTDRVTGEMPCTPNSRGAKFGVGHSKADGTWISCYDPETNQQSTVWVYRDEPRPISGEKYRTYETSCIHPDVAPCDFILFAKVKNQLRSERFSSPEAAVEENEKDVPEATREEWHTCFRNWFIPMKKCIYANR</sequence>
<dbReference type="InterPro" id="IPR052709">
    <property type="entry name" value="Transposase-MT_Hybrid"/>
</dbReference>
<dbReference type="OrthoDB" id="10017160at2759"/>
<comment type="caution">
    <text evidence="1">The sequence shown here is derived from an EMBL/GenBank/DDBJ whole genome shotgun (WGS) entry which is preliminary data.</text>
</comment>
<dbReference type="Proteomes" id="UP000299102">
    <property type="component" value="Unassembled WGS sequence"/>
</dbReference>
<proteinExistence type="predicted"/>
<dbReference type="EMBL" id="BGZK01001345">
    <property type="protein sequence ID" value="GBP77752.1"/>
    <property type="molecule type" value="Genomic_DNA"/>
</dbReference>
<evidence type="ECO:0000313" key="2">
    <source>
        <dbReference type="Proteomes" id="UP000299102"/>
    </source>
</evidence>